<gene>
    <name evidence="1" type="ORF">ENR15_03660</name>
</gene>
<proteinExistence type="predicted"/>
<sequence length="132" mass="14631">MNHYQKNDLLAFLLALGEVESLPEELTQKLNALGVAFQQNQLEGISEIPALAAMDSTLLAAYNAKLQALIAAQAELERPIRPPEEEPSYADPGYLINKAADIFQAENISEKAQDERRNIDQIPEVSILTRPM</sequence>
<evidence type="ECO:0000313" key="1">
    <source>
        <dbReference type="EMBL" id="HGF99773.1"/>
    </source>
</evidence>
<comment type="caution">
    <text evidence="1">The sequence shown here is derived from an EMBL/GenBank/DDBJ whole genome shotgun (WGS) entry which is preliminary data.</text>
</comment>
<dbReference type="AlphaFoldDB" id="A0A7C3VEX1"/>
<accession>A0A7C3VEX1</accession>
<organism evidence="1">
    <name type="scientific">Planktothricoides sp. SpSt-374</name>
    <dbReference type="NCBI Taxonomy" id="2282167"/>
    <lineage>
        <taxon>Bacteria</taxon>
        <taxon>Bacillati</taxon>
        <taxon>Cyanobacteriota</taxon>
        <taxon>Cyanophyceae</taxon>
        <taxon>Oscillatoriophycideae</taxon>
        <taxon>Oscillatoriales</taxon>
        <taxon>Oscillatoriaceae</taxon>
        <taxon>Planktothricoides</taxon>
    </lineage>
</organism>
<dbReference type="EMBL" id="DSPX01000038">
    <property type="protein sequence ID" value="HGF99773.1"/>
    <property type="molecule type" value="Genomic_DNA"/>
</dbReference>
<reference evidence="1" key="1">
    <citation type="journal article" date="2020" name="mSystems">
        <title>Genome- and Community-Level Interaction Insights into Carbon Utilization and Element Cycling Functions of Hydrothermarchaeota in Hydrothermal Sediment.</title>
        <authorList>
            <person name="Zhou Z."/>
            <person name="Liu Y."/>
            <person name="Xu W."/>
            <person name="Pan J."/>
            <person name="Luo Z.H."/>
            <person name="Li M."/>
        </authorList>
    </citation>
    <scope>NUCLEOTIDE SEQUENCE [LARGE SCALE GENOMIC DNA]</scope>
    <source>
        <strain evidence="1">SpSt-374</strain>
    </source>
</reference>
<name>A0A7C3VEX1_9CYAN</name>
<protein>
    <submittedName>
        <fullName evidence="1">Uncharacterized protein</fullName>
    </submittedName>
</protein>